<name>A0A4U8UZ51_STECR</name>
<evidence type="ECO:0000313" key="2">
    <source>
        <dbReference type="EMBL" id="TMS38219.1"/>
    </source>
</evidence>
<reference evidence="2 3" key="1">
    <citation type="journal article" date="2015" name="Genome Biol.">
        <title>Comparative genomics of Steinernema reveals deeply conserved gene regulatory networks.</title>
        <authorList>
            <person name="Dillman A.R."/>
            <person name="Macchietto M."/>
            <person name="Porter C.F."/>
            <person name="Rogers A."/>
            <person name="Williams B."/>
            <person name="Antoshechkin I."/>
            <person name="Lee M.M."/>
            <person name="Goodwin Z."/>
            <person name="Lu X."/>
            <person name="Lewis E.E."/>
            <person name="Goodrich-Blair H."/>
            <person name="Stock S.P."/>
            <person name="Adams B.J."/>
            <person name="Sternberg P.W."/>
            <person name="Mortazavi A."/>
        </authorList>
    </citation>
    <scope>NUCLEOTIDE SEQUENCE [LARGE SCALE GENOMIC DNA]</scope>
    <source>
        <strain evidence="2 3">ALL</strain>
    </source>
</reference>
<dbReference type="STRING" id="34508.A0A4U8UZ51"/>
<reference evidence="2 3" key="2">
    <citation type="journal article" date="2019" name="G3 (Bethesda)">
        <title>Hybrid Assembly of the Genome of the Entomopathogenic Nematode Steinernema carpocapsae Identifies the X-Chromosome.</title>
        <authorList>
            <person name="Serra L."/>
            <person name="Macchietto M."/>
            <person name="Macias-Munoz A."/>
            <person name="McGill C.J."/>
            <person name="Rodriguez I.M."/>
            <person name="Rodriguez B."/>
            <person name="Murad R."/>
            <person name="Mortazavi A."/>
        </authorList>
    </citation>
    <scope>NUCLEOTIDE SEQUENCE [LARGE SCALE GENOMIC DNA]</scope>
    <source>
        <strain evidence="2 3">ALL</strain>
    </source>
</reference>
<proteinExistence type="predicted"/>
<feature type="signal peptide" evidence="1">
    <location>
        <begin position="1"/>
        <end position="19"/>
    </location>
</feature>
<sequence length="523" mass="58735">MQPVYLVLAISTWASLVFSFRKQSEGADRVERVDVTPSQIIIVTTKNGPIESLAIEIDLVDIETGERSTVYNLKGSMLLITRGRYTISFLKPSHWYGIAYRSSQTVNSVIYNEFKQQLLRTRDPDRKQPPFPVKVFDHRDQEGGKSLETLVVTSMWLTPAAERKNLQQALSEITFDCSTQEKKFDIALTENQTKHSFDVELENSVEIMERNENGRKVVGKITPKYCQRICFRTRLISQLASFTFISDSERQCHSLEPATAETTLRDYVSYDAGHGNLTILTDYQNATDEDYAVVSIEINDLKNSKQPLVASESFRTNSQVREFVLPALRANNLYAATYNYTKTSPFHFSENRQFIIEVGGAAGNNINNVTDDGPVALQFSTANVSGIRTPIAKLILNPAYNVSSVEVRTRNFCQDEFGHNVTLDKGDASHVLDLDLAEAICQQDSRRSFCPNGNLTSKPKCSRELCYGLVLHVNGVSHELQERCVDTTTHFPVEPSSKKATGAESSCTWVVITYVTILLSFIL</sequence>
<keyword evidence="1" id="KW-0732">Signal</keyword>
<dbReference type="AlphaFoldDB" id="A0A4U8UZ51"/>
<keyword evidence="3" id="KW-1185">Reference proteome</keyword>
<protein>
    <submittedName>
        <fullName evidence="2">Uncharacterized protein</fullName>
    </submittedName>
</protein>
<feature type="chain" id="PRO_5020686325" evidence="1">
    <location>
        <begin position="20"/>
        <end position="523"/>
    </location>
</feature>
<comment type="caution">
    <text evidence="2">The sequence shown here is derived from an EMBL/GenBank/DDBJ whole genome shotgun (WGS) entry which is preliminary data.</text>
</comment>
<evidence type="ECO:0000313" key="3">
    <source>
        <dbReference type="Proteomes" id="UP000298663"/>
    </source>
</evidence>
<dbReference type="OrthoDB" id="5791188at2759"/>
<dbReference type="EMBL" id="AZBU02000001">
    <property type="protein sequence ID" value="TMS38219.1"/>
    <property type="molecule type" value="Genomic_DNA"/>
</dbReference>
<accession>A0A4U8UZ51</accession>
<gene>
    <name evidence="2" type="ORF">L596_004989</name>
</gene>
<evidence type="ECO:0000256" key="1">
    <source>
        <dbReference type="SAM" id="SignalP"/>
    </source>
</evidence>
<organism evidence="2 3">
    <name type="scientific">Steinernema carpocapsae</name>
    <name type="common">Entomopathogenic nematode</name>
    <dbReference type="NCBI Taxonomy" id="34508"/>
    <lineage>
        <taxon>Eukaryota</taxon>
        <taxon>Metazoa</taxon>
        <taxon>Ecdysozoa</taxon>
        <taxon>Nematoda</taxon>
        <taxon>Chromadorea</taxon>
        <taxon>Rhabditida</taxon>
        <taxon>Tylenchina</taxon>
        <taxon>Panagrolaimomorpha</taxon>
        <taxon>Strongyloidoidea</taxon>
        <taxon>Steinernematidae</taxon>
        <taxon>Steinernema</taxon>
    </lineage>
</organism>
<dbReference type="EMBL" id="CM016762">
    <property type="protein sequence ID" value="TMS38219.1"/>
    <property type="molecule type" value="Genomic_DNA"/>
</dbReference>
<dbReference type="Proteomes" id="UP000298663">
    <property type="component" value="Chromosome X"/>
</dbReference>